<dbReference type="EMBL" id="MN740827">
    <property type="protein sequence ID" value="QHU13881.1"/>
    <property type="molecule type" value="Genomic_DNA"/>
</dbReference>
<dbReference type="AlphaFoldDB" id="A0A6C0K9P7"/>
<protein>
    <submittedName>
        <fullName evidence="1">Uncharacterized protein</fullName>
    </submittedName>
</protein>
<accession>A0A6C0K9P7</accession>
<reference evidence="1" key="1">
    <citation type="journal article" date="2020" name="Nature">
        <title>Giant virus diversity and host interactions through global metagenomics.</title>
        <authorList>
            <person name="Schulz F."/>
            <person name="Roux S."/>
            <person name="Paez-Espino D."/>
            <person name="Jungbluth S."/>
            <person name="Walsh D.A."/>
            <person name="Denef V.J."/>
            <person name="McMahon K.D."/>
            <person name="Konstantinidis K.T."/>
            <person name="Eloe-Fadrosh E.A."/>
            <person name="Kyrpides N.C."/>
            <person name="Woyke T."/>
        </authorList>
    </citation>
    <scope>NUCLEOTIDE SEQUENCE</scope>
    <source>
        <strain evidence="1">GVMAG-S-1101182-85</strain>
    </source>
</reference>
<sequence>MAVAAAPVVYNANFFLAKKEIVNGRPIVNYELIENPEFFLEDFTRIRDPNFFDNLKTDIFTRGKHYSSSILYENILIPLPNDRDSGRRQFEVRIITNTSEINEENESARRINLNEYFLNTNVISIEEPMSALKKKYRITNGPPPSHPFNVPSNIDNHLRLIDLKKHLINYKKILERVLAKERNLAKPLKDEKFENLFTMNLKKSFYEDPLSTLKNIAKVYPNLELNKPEVYGSPEEIQRRIDEIDSDYNDYIALKAKLQEDKVKFNAVINKNGTKKRFRLAPMGGKRRLNKKSRRNRKE</sequence>
<evidence type="ECO:0000313" key="1">
    <source>
        <dbReference type="EMBL" id="QHU13881.1"/>
    </source>
</evidence>
<proteinExistence type="predicted"/>
<name>A0A6C0K9P7_9ZZZZ</name>
<organism evidence="1">
    <name type="scientific">viral metagenome</name>
    <dbReference type="NCBI Taxonomy" id="1070528"/>
    <lineage>
        <taxon>unclassified sequences</taxon>
        <taxon>metagenomes</taxon>
        <taxon>organismal metagenomes</taxon>
    </lineage>
</organism>